<keyword evidence="2" id="KW-0408">Iron</keyword>
<reference evidence="4" key="1">
    <citation type="journal article" date="2020" name="Stud. Mycol.">
        <title>101 Dothideomycetes genomes: a test case for predicting lifestyles and emergence of pathogens.</title>
        <authorList>
            <person name="Haridas S."/>
            <person name="Albert R."/>
            <person name="Binder M."/>
            <person name="Bloem J."/>
            <person name="Labutti K."/>
            <person name="Salamov A."/>
            <person name="Andreopoulos B."/>
            <person name="Baker S."/>
            <person name="Barry K."/>
            <person name="Bills G."/>
            <person name="Bluhm B."/>
            <person name="Cannon C."/>
            <person name="Castanera R."/>
            <person name="Culley D."/>
            <person name="Daum C."/>
            <person name="Ezra D."/>
            <person name="Gonzalez J."/>
            <person name="Henrissat B."/>
            <person name="Kuo A."/>
            <person name="Liang C."/>
            <person name="Lipzen A."/>
            <person name="Lutzoni F."/>
            <person name="Magnuson J."/>
            <person name="Mondo S."/>
            <person name="Nolan M."/>
            <person name="Ohm R."/>
            <person name="Pangilinan J."/>
            <person name="Park H.-J."/>
            <person name="Ramirez L."/>
            <person name="Alfaro M."/>
            <person name="Sun H."/>
            <person name="Tritt A."/>
            <person name="Yoshinaga Y."/>
            <person name="Zwiers L.-H."/>
            <person name="Turgeon B."/>
            <person name="Goodwin S."/>
            <person name="Spatafora J."/>
            <person name="Crous P."/>
            <person name="Grigoriev I."/>
        </authorList>
    </citation>
    <scope>NUCLEOTIDE SEQUENCE</scope>
    <source>
        <strain evidence="4">CBS 121410</strain>
    </source>
</reference>
<comment type="caution">
    <text evidence="4">The sequence shown here is derived from an EMBL/GenBank/DDBJ whole genome shotgun (WGS) entry which is preliminary data.</text>
</comment>
<evidence type="ECO:0000256" key="2">
    <source>
        <dbReference type="RuleBase" id="RU003682"/>
    </source>
</evidence>
<dbReference type="GO" id="GO:0016491">
    <property type="term" value="F:oxidoreductase activity"/>
    <property type="evidence" value="ECO:0007669"/>
    <property type="project" value="UniProtKB-KW"/>
</dbReference>
<dbReference type="Pfam" id="PF03171">
    <property type="entry name" value="2OG-FeII_Oxy"/>
    <property type="match status" value="1"/>
</dbReference>
<dbReference type="InterPro" id="IPR026992">
    <property type="entry name" value="DIOX_N"/>
</dbReference>
<gene>
    <name evidence="4" type="ORF">K490DRAFT_72003</name>
</gene>
<evidence type="ECO:0000256" key="1">
    <source>
        <dbReference type="ARBA" id="ARBA00008056"/>
    </source>
</evidence>
<dbReference type="SUPFAM" id="SSF51197">
    <property type="entry name" value="Clavaminate synthase-like"/>
    <property type="match status" value="1"/>
</dbReference>
<sequence>MASVTQQDFHIPTVDIEPFLKDPESKEGIAVVDAVRLAVTTSGFFQLVGHGISSQLRKAVFAGSKAFFNIPFNEKQKVKRGFNRGYETLGAQALQYGTLPDMKEGFYIGEDTPEESGQHRRFMEPNVWPSEDLLSYSVFKFPMNEYYNKVQALSATVMSILARALPYTHDVLDHFSRDPVMASMRLLHYPPQSTTDQNQLGAGAHTDFGVITLLLTDGSPGLQVLNNASGEWVPVPPNADAYVVNMGDMMDQITGGHFKSNTHRVINTGNTHRYSIPYFFDGNLDTRLTRLDGKNQGPVLTVEEHMAERFATTYGRVKPGTSTNA</sequence>
<dbReference type="EMBL" id="ML978713">
    <property type="protein sequence ID" value="KAF2090424.1"/>
    <property type="molecule type" value="Genomic_DNA"/>
</dbReference>
<dbReference type="OrthoDB" id="288590at2759"/>
<keyword evidence="2" id="KW-0479">Metal-binding</keyword>
<organism evidence="4 5">
    <name type="scientific">Saccharata proteae CBS 121410</name>
    <dbReference type="NCBI Taxonomy" id="1314787"/>
    <lineage>
        <taxon>Eukaryota</taxon>
        <taxon>Fungi</taxon>
        <taxon>Dikarya</taxon>
        <taxon>Ascomycota</taxon>
        <taxon>Pezizomycotina</taxon>
        <taxon>Dothideomycetes</taxon>
        <taxon>Dothideomycetes incertae sedis</taxon>
        <taxon>Botryosphaeriales</taxon>
        <taxon>Saccharataceae</taxon>
        <taxon>Saccharata</taxon>
    </lineage>
</organism>
<dbReference type="Gene3D" id="2.60.120.330">
    <property type="entry name" value="B-lactam Antibiotic, Isopenicillin N Synthase, Chain"/>
    <property type="match status" value="1"/>
</dbReference>
<dbReference type="AlphaFoldDB" id="A0A9P4I0R6"/>
<dbReference type="Proteomes" id="UP000799776">
    <property type="component" value="Unassembled WGS sequence"/>
</dbReference>
<feature type="domain" description="Fe2OG dioxygenase" evidence="3">
    <location>
        <begin position="180"/>
        <end position="282"/>
    </location>
</feature>
<evidence type="ECO:0000259" key="3">
    <source>
        <dbReference type="PROSITE" id="PS51471"/>
    </source>
</evidence>
<accession>A0A9P4I0R6</accession>
<dbReference type="Pfam" id="PF14226">
    <property type="entry name" value="DIOX_N"/>
    <property type="match status" value="1"/>
</dbReference>
<proteinExistence type="inferred from homology"/>
<keyword evidence="5" id="KW-1185">Reference proteome</keyword>
<name>A0A9P4I0R6_9PEZI</name>
<dbReference type="GO" id="GO:0044283">
    <property type="term" value="P:small molecule biosynthetic process"/>
    <property type="evidence" value="ECO:0007669"/>
    <property type="project" value="UniProtKB-ARBA"/>
</dbReference>
<protein>
    <submittedName>
        <fullName evidence="4">Citrinin biosynthesis oxygenase CtnA</fullName>
    </submittedName>
</protein>
<dbReference type="InterPro" id="IPR050231">
    <property type="entry name" value="Iron_ascorbate_oxido_reductase"/>
</dbReference>
<dbReference type="PROSITE" id="PS51471">
    <property type="entry name" value="FE2OG_OXY"/>
    <property type="match status" value="1"/>
</dbReference>
<evidence type="ECO:0000313" key="4">
    <source>
        <dbReference type="EMBL" id="KAF2090424.1"/>
    </source>
</evidence>
<evidence type="ECO:0000313" key="5">
    <source>
        <dbReference type="Proteomes" id="UP000799776"/>
    </source>
</evidence>
<dbReference type="PRINTS" id="PR00682">
    <property type="entry name" value="IPNSYNTHASE"/>
</dbReference>
<dbReference type="InterPro" id="IPR027443">
    <property type="entry name" value="IPNS-like_sf"/>
</dbReference>
<dbReference type="PANTHER" id="PTHR47990">
    <property type="entry name" value="2-OXOGLUTARATE (2OG) AND FE(II)-DEPENDENT OXYGENASE SUPERFAMILY PROTEIN-RELATED"/>
    <property type="match status" value="1"/>
</dbReference>
<dbReference type="InterPro" id="IPR005123">
    <property type="entry name" value="Oxoglu/Fe-dep_dioxygenase_dom"/>
</dbReference>
<keyword evidence="2" id="KW-0560">Oxidoreductase</keyword>
<dbReference type="GO" id="GO:0046872">
    <property type="term" value="F:metal ion binding"/>
    <property type="evidence" value="ECO:0007669"/>
    <property type="project" value="UniProtKB-KW"/>
</dbReference>
<comment type="similarity">
    <text evidence="1 2">Belongs to the iron/ascorbate-dependent oxidoreductase family.</text>
</comment>
<dbReference type="InterPro" id="IPR044861">
    <property type="entry name" value="IPNS-like_FE2OG_OXY"/>
</dbReference>